<name>A0A6A5BZP3_NAEFO</name>
<evidence type="ECO:0008006" key="3">
    <source>
        <dbReference type="Google" id="ProtNLM"/>
    </source>
</evidence>
<dbReference type="InterPro" id="IPR006461">
    <property type="entry name" value="PLAC_motif_containing"/>
</dbReference>
<dbReference type="OrthoDB" id="1045822at2759"/>
<evidence type="ECO:0000313" key="1">
    <source>
        <dbReference type="EMBL" id="KAF0980896.1"/>
    </source>
</evidence>
<dbReference type="VEuPathDB" id="AmoebaDB:FDP41_012684"/>
<dbReference type="NCBIfam" id="TIGR01571">
    <property type="entry name" value="A_thal_Cys_rich"/>
    <property type="match status" value="1"/>
</dbReference>
<dbReference type="VEuPathDB" id="AmoebaDB:NF0038920"/>
<proteinExistence type="predicted"/>
<comment type="caution">
    <text evidence="1">The sequence shown here is derived from an EMBL/GenBank/DDBJ whole genome shotgun (WGS) entry which is preliminary data.</text>
</comment>
<dbReference type="GeneID" id="68119899"/>
<evidence type="ECO:0000313" key="2">
    <source>
        <dbReference type="Proteomes" id="UP000444721"/>
    </source>
</evidence>
<dbReference type="PANTHER" id="PTHR15907">
    <property type="entry name" value="DUF614 FAMILY PROTEIN-RELATED"/>
    <property type="match status" value="1"/>
</dbReference>
<dbReference type="EMBL" id="VFQX01000016">
    <property type="protein sequence ID" value="KAF0980896.1"/>
    <property type="molecule type" value="Genomic_DNA"/>
</dbReference>
<protein>
    <recommendedName>
        <fullName evidence="3">PLAC8 family protein</fullName>
    </recommendedName>
</protein>
<gene>
    <name evidence="1" type="ORF">FDP41_012684</name>
</gene>
<accession>A0A6A5BZP3</accession>
<dbReference type="RefSeq" id="XP_044565609.1">
    <property type="nucleotide sequence ID" value="XM_044703230.1"/>
</dbReference>
<dbReference type="AlphaFoldDB" id="A0A6A5BZP3"/>
<sequence>MATWSSGLFDFIDDTNSCLYSFVCTPCALASAKSHVDGSYWFFNCLISTLIPCIASPAYRHSIRTSYGIKGSLTEDCASGAFCSCCSTSQLLREAQARGPSTYSMF</sequence>
<dbReference type="Proteomes" id="UP000444721">
    <property type="component" value="Unassembled WGS sequence"/>
</dbReference>
<organism evidence="1 2">
    <name type="scientific">Naegleria fowleri</name>
    <name type="common">Brain eating amoeba</name>
    <dbReference type="NCBI Taxonomy" id="5763"/>
    <lineage>
        <taxon>Eukaryota</taxon>
        <taxon>Discoba</taxon>
        <taxon>Heterolobosea</taxon>
        <taxon>Tetramitia</taxon>
        <taxon>Eutetramitia</taxon>
        <taxon>Vahlkampfiidae</taxon>
        <taxon>Naegleria</taxon>
    </lineage>
</organism>
<reference evidence="1 2" key="1">
    <citation type="journal article" date="2019" name="Sci. Rep.">
        <title>Nanopore sequencing improves the draft genome of the human pathogenic amoeba Naegleria fowleri.</title>
        <authorList>
            <person name="Liechti N."/>
            <person name="Schurch N."/>
            <person name="Bruggmann R."/>
            <person name="Wittwer M."/>
        </authorList>
    </citation>
    <scope>NUCLEOTIDE SEQUENCE [LARGE SCALE GENOMIC DNA]</scope>
    <source>
        <strain evidence="1 2">ATCC 30894</strain>
    </source>
</reference>
<keyword evidence="2" id="KW-1185">Reference proteome</keyword>
<dbReference type="Pfam" id="PF04749">
    <property type="entry name" value="PLAC8"/>
    <property type="match status" value="1"/>
</dbReference>